<comment type="caution">
    <text evidence="2">The sequence shown here is derived from an EMBL/GenBank/DDBJ whole genome shotgun (WGS) entry which is preliminary data.</text>
</comment>
<accession>A0ABT4S439</accession>
<proteinExistence type="predicted"/>
<organism evidence="2 3">
    <name type="scientific">Mesoflavibacter profundi</name>
    <dbReference type="NCBI Taxonomy" id="2708110"/>
    <lineage>
        <taxon>Bacteria</taxon>
        <taxon>Pseudomonadati</taxon>
        <taxon>Bacteroidota</taxon>
        <taxon>Flavobacteriia</taxon>
        <taxon>Flavobacteriales</taxon>
        <taxon>Flavobacteriaceae</taxon>
        <taxon>Mesoflavibacter</taxon>
    </lineage>
</organism>
<reference evidence="2" key="1">
    <citation type="submission" date="2022-11" db="EMBL/GenBank/DDBJ databases">
        <title>Refractory cell wall polysaccharides provide important carbon source for microbial heterotrophs in the hadal ocean.</title>
        <authorList>
            <person name="Zhu X."/>
        </authorList>
    </citation>
    <scope>NUCLEOTIDE SEQUENCE</scope>
    <source>
        <strain evidence="2">MTRN7</strain>
    </source>
</reference>
<dbReference type="Proteomes" id="UP001149142">
    <property type="component" value="Unassembled WGS sequence"/>
</dbReference>
<evidence type="ECO:0000256" key="1">
    <source>
        <dbReference type="SAM" id="SignalP"/>
    </source>
</evidence>
<feature type="signal peptide" evidence="1">
    <location>
        <begin position="1"/>
        <end position="28"/>
    </location>
</feature>
<evidence type="ECO:0000313" key="2">
    <source>
        <dbReference type="EMBL" id="MDA0178581.1"/>
    </source>
</evidence>
<dbReference type="EMBL" id="JAPFGC010000002">
    <property type="protein sequence ID" value="MDA0178581.1"/>
    <property type="molecule type" value="Genomic_DNA"/>
</dbReference>
<keyword evidence="3" id="KW-1185">Reference proteome</keyword>
<dbReference type="PROSITE" id="PS51257">
    <property type="entry name" value="PROKAR_LIPOPROTEIN"/>
    <property type="match status" value="1"/>
</dbReference>
<gene>
    <name evidence="2" type="ORF">OOZ35_13845</name>
</gene>
<protein>
    <recommendedName>
        <fullName evidence="4">Lipocalin-like domain-containing protein</fullName>
    </recommendedName>
</protein>
<dbReference type="RefSeq" id="WP_106687637.1">
    <property type="nucleotide sequence ID" value="NZ_CAXQEU010000172.1"/>
</dbReference>
<evidence type="ECO:0008006" key="4">
    <source>
        <dbReference type="Google" id="ProtNLM"/>
    </source>
</evidence>
<name>A0ABT4S439_9FLAO</name>
<sequence>MKKTNLSFNLKSVWLCAFFMLAMLFSCQQEETEIINPSNDDVIEGDSATANLMARTASNDGSIDNIVDYANCLEVNLPVTVTANGVTITIQSVTDYSQLEAILDALTTDDDQVEISFPITVTLNDYSQITITSQQQLDALIADCNGENETDDDIECIDFVYPISFSIYNTDFQVIDTVTVNSDQELYSFLDTLNGPVIASLNFPVSLEAANGDIVVVNSNAELTTAIENADGTCDEDDDYDWNDDDCTEEFIELALKECVWEISQYNNTNTFNDYYIDFDSSYNFTAYDASGNAVHDGSWSVAQSSANFVLTFTTDWSDISGDWIIVDCEHDYEFDLIHTSNNINMQIEQECNTSNNDFDCFESFDAQIVKCDDNLDGFEVFDLTVAFNNCVDPATYNLTYYETIVDAENGTNAIANPQAFTNTTSPQTIYVRVELLTNGNYEIFEIELILEDCSVNCSTQDVEAYLQECKWNVTSLNGDDNLVHYDLIFQSGNALTIINTQDNNSYTGNWEVTEVAGDAVLEFYNVAGPNIQAINDYWKVTNCDTNYLEFINGTSQTMVLEQQNCYTETQLFDAITSCDWTVYSFISNGTDQTDNYASHTYTFHENEFVYATDGAAVNYGSLSADATGSQELIVLFAMYGSSSGLGNYYSVDLISDDYIIFSDSNSNTTLKFEKVCTNTSDNDVEEIQNWLYNGDWQITYSTMDNVDNTSDYAGIEFDFSTEANIIANDNGTITNLQGDVVRDSNGTLRFVINYLGQFPYWQLDDDWYITEVDANRMELHHVNDDNNNQYVLVFEKQ</sequence>
<evidence type="ECO:0000313" key="3">
    <source>
        <dbReference type="Proteomes" id="UP001149142"/>
    </source>
</evidence>
<keyword evidence="1" id="KW-0732">Signal</keyword>
<feature type="chain" id="PRO_5047530586" description="Lipocalin-like domain-containing protein" evidence="1">
    <location>
        <begin position="29"/>
        <end position="798"/>
    </location>
</feature>